<feature type="non-terminal residue" evidence="10">
    <location>
        <position position="1"/>
    </location>
</feature>
<dbReference type="GO" id="GO:0005886">
    <property type="term" value="C:plasma membrane"/>
    <property type="evidence" value="ECO:0007669"/>
    <property type="project" value="UniProtKB-SubCell"/>
</dbReference>
<sequence length="479" mass="52042">VFLAITVTMLSAVIAVPIAWLTIRTNLPYRKLWSVLTFLPLVIPSYVGAYILISFSGNGGLLHETARIFFGVGSVPTMYGYYGSLLTLSLLNYPYIILTIRSNLSNMDVSGEETAKMMGLSRLQTLIKVTIPSIRPAILSGSLLVSLYTLSDFGAVSLLRYKTLTWSIYTQYEAGFDRNAAALLSLALFIVATGFMCFELLVRGNKRYYKSSSTASKKLPLIDIGKWRWPAAGVCAVVSLISVAIPISVLLYWVVRGLYHGETAAILGAESNHVLALNSIMLSVLTAGVVVTLSLPVGYLAIRHPGFLSTAIEKMCYTGYALPSIAVSLALVFFGSKIGSPIYQSIYLLVMACAVLCMPTGLSAIRSSMTQISPRYEESSMTLGKSRIKSVITTNIPLLKSGLTMAAVTVFLITMKELPAVLLLAPLDFHTLTTAIWSFTSEAFFARAAIPSLLLILLSSIPLTIIVMKNNIFNNSWGE</sequence>
<dbReference type="PANTHER" id="PTHR43357:SF3">
    <property type="entry name" value="FE(3+)-TRANSPORT SYSTEM PERMEASE PROTEIN FBPB 2"/>
    <property type="match status" value="1"/>
</dbReference>
<feature type="transmembrane region" description="Helical" evidence="8">
    <location>
        <begin position="275"/>
        <end position="302"/>
    </location>
</feature>
<keyword evidence="5 8" id="KW-0812">Transmembrane</keyword>
<feature type="transmembrane region" description="Helical" evidence="8">
    <location>
        <begin position="137"/>
        <end position="161"/>
    </location>
</feature>
<feature type="transmembrane region" description="Helical" evidence="8">
    <location>
        <begin position="444"/>
        <end position="467"/>
    </location>
</feature>
<feature type="transmembrane region" description="Helical" evidence="8">
    <location>
        <begin position="231"/>
        <end position="255"/>
    </location>
</feature>
<comment type="subcellular location">
    <subcellularLocation>
        <location evidence="1">Cell inner membrane</location>
        <topology evidence="1">Multi-pass membrane protein</topology>
    </subcellularLocation>
</comment>
<dbReference type="GO" id="GO:0055085">
    <property type="term" value="P:transmembrane transport"/>
    <property type="evidence" value="ECO:0007669"/>
    <property type="project" value="InterPro"/>
</dbReference>
<evidence type="ECO:0000313" key="10">
    <source>
        <dbReference type="EMBL" id="SVA47348.1"/>
    </source>
</evidence>
<organism evidence="10">
    <name type="scientific">marine metagenome</name>
    <dbReference type="NCBI Taxonomy" id="408172"/>
    <lineage>
        <taxon>unclassified sequences</taxon>
        <taxon>metagenomes</taxon>
        <taxon>ecological metagenomes</taxon>
    </lineage>
</organism>
<dbReference type="InterPro" id="IPR000515">
    <property type="entry name" value="MetI-like"/>
</dbReference>
<evidence type="ECO:0000256" key="2">
    <source>
        <dbReference type="ARBA" id="ARBA00022448"/>
    </source>
</evidence>
<feature type="transmembrane region" description="Helical" evidence="8">
    <location>
        <begin position="314"/>
        <end position="334"/>
    </location>
</feature>
<evidence type="ECO:0000256" key="8">
    <source>
        <dbReference type="SAM" id="Phobius"/>
    </source>
</evidence>
<feature type="transmembrane region" description="Helical" evidence="8">
    <location>
        <begin position="181"/>
        <end position="202"/>
    </location>
</feature>
<name>A0A381W5X8_9ZZZZ</name>
<feature type="transmembrane region" description="Helical" evidence="8">
    <location>
        <begin position="6"/>
        <end position="23"/>
    </location>
</feature>
<keyword evidence="6 8" id="KW-1133">Transmembrane helix</keyword>
<keyword evidence="3" id="KW-1003">Cell membrane</keyword>
<evidence type="ECO:0000256" key="1">
    <source>
        <dbReference type="ARBA" id="ARBA00004429"/>
    </source>
</evidence>
<dbReference type="Gene3D" id="1.10.3720.10">
    <property type="entry name" value="MetI-like"/>
    <property type="match status" value="2"/>
</dbReference>
<evidence type="ECO:0000256" key="3">
    <source>
        <dbReference type="ARBA" id="ARBA00022475"/>
    </source>
</evidence>
<dbReference type="AlphaFoldDB" id="A0A381W5X8"/>
<keyword evidence="7 8" id="KW-0472">Membrane</keyword>
<dbReference type="Pfam" id="PF00528">
    <property type="entry name" value="BPD_transp_1"/>
    <property type="match status" value="2"/>
</dbReference>
<protein>
    <recommendedName>
        <fullName evidence="9">ABC transmembrane type-1 domain-containing protein</fullName>
    </recommendedName>
</protein>
<feature type="transmembrane region" description="Helical" evidence="8">
    <location>
        <begin position="79"/>
        <end position="98"/>
    </location>
</feature>
<dbReference type="EMBL" id="UINC01010662">
    <property type="protein sequence ID" value="SVA47348.1"/>
    <property type="molecule type" value="Genomic_DNA"/>
</dbReference>
<evidence type="ECO:0000259" key="9">
    <source>
        <dbReference type="PROSITE" id="PS50928"/>
    </source>
</evidence>
<reference evidence="10" key="1">
    <citation type="submission" date="2018-05" db="EMBL/GenBank/DDBJ databases">
        <authorList>
            <person name="Lanie J.A."/>
            <person name="Ng W.-L."/>
            <person name="Kazmierczak K.M."/>
            <person name="Andrzejewski T.M."/>
            <person name="Davidsen T.M."/>
            <person name="Wayne K.J."/>
            <person name="Tettelin H."/>
            <person name="Glass J.I."/>
            <person name="Rusch D."/>
            <person name="Podicherti R."/>
            <person name="Tsui H.-C.T."/>
            <person name="Winkler M.E."/>
        </authorList>
    </citation>
    <scope>NUCLEOTIDE SEQUENCE</scope>
</reference>
<keyword evidence="4" id="KW-0997">Cell inner membrane</keyword>
<feature type="transmembrane region" description="Helical" evidence="8">
    <location>
        <begin position="35"/>
        <end position="53"/>
    </location>
</feature>
<dbReference type="PANTHER" id="PTHR43357">
    <property type="entry name" value="INNER MEMBRANE ABC TRANSPORTER PERMEASE PROTEIN YDCV"/>
    <property type="match status" value="1"/>
</dbReference>
<evidence type="ECO:0000256" key="5">
    <source>
        <dbReference type="ARBA" id="ARBA00022692"/>
    </source>
</evidence>
<evidence type="ECO:0000256" key="6">
    <source>
        <dbReference type="ARBA" id="ARBA00022989"/>
    </source>
</evidence>
<dbReference type="CDD" id="cd06261">
    <property type="entry name" value="TM_PBP2"/>
    <property type="match status" value="2"/>
</dbReference>
<dbReference type="PROSITE" id="PS50928">
    <property type="entry name" value="ABC_TM1"/>
    <property type="match status" value="2"/>
</dbReference>
<accession>A0A381W5X8</accession>
<dbReference type="InterPro" id="IPR035906">
    <property type="entry name" value="MetI-like_sf"/>
</dbReference>
<keyword evidence="2" id="KW-0813">Transport</keyword>
<feature type="domain" description="ABC transmembrane type-1" evidence="9">
    <location>
        <begin position="276"/>
        <end position="466"/>
    </location>
</feature>
<dbReference type="SUPFAM" id="SSF161098">
    <property type="entry name" value="MetI-like"/>
    <property type="match status" value="2"/>
</dbReference>
<proteinExistence type="predicted"/>
<gene>
    <name evidence="10" type="ORF">METZ01_LOCUS100202</name>
</gene>
<feature type="transmembrane region" description="Helical" evidence="8">
    <location>
        <begin position="346"/>
        <end position="365"/>
    </location>
</feature>
<feature type="domain" description="ABC transmembrane type-1" evidence="9">
    <location>
        <begin position="1"/>
        <end position="201"/>
    </location>
</feature>
<evidence type="ECO:0000256" key="7">
    <source>
        <dbReference type="ARBA" id="ARBA00023136"/>
    </source>
</evidence>
<evidence type="ECO:0000256" key="4">
    <source>
        <dbReference type="ARBA" id="ARBA00022519"/>
    </source>
</evidence>